<evidence type="ECO:0000256" key="1">
    <source>
        <dbReference type="SAM" id="MobiDB-lite"/>
    </source>
</evidence>
<dbReference type="Proteomes" id="UP001498398">
    <property type="component" value="Unassembled WGS sequence"/>
</dbReference>
<proteinExistence type="predicted"/>
<evidence type="ECO:0000313" key="3">
    <source>
        <dbReference type="EMBL" id="KAK7468571.1"/>
    </source>
</evidence>
<name>A0ABR1JW39_9AGAR</name>
<feature type="region of interest" description="Disordered" evidence="1">
    <location>
        <begin position="38"/>
        <end position="82"/>
    </location>
</feature>
<keyword evidence="4" id="KW-1185">Reference proteome</keyword>
<accession>A0ABR1JW39</accession>
<organism evidence="3 4">
    <name type="scientific">Marasmiellus scandens</name>
    <dbReference type="NCBI Taxonomy" id="2682957"/>
    <lineage>
        <taxon>Eukaryota</taxon>
        <taxon>Fungi</taxon>
        <taxon>Dikarya</taxon>
        <taxon>Basidiomycota</taxon>
        <taxon>Agaricomycotina</taxon>
        <taxon>Agaricomycetes</taxon>
        <taxon>Agaricomycetidae</taxon>
        <taxon>Agaricales</taxon>
        <taxon>Marasmiineae</taxon>
        <taxon>Omphalotaceae</taxon>
        <taxon>Marasmiellus</taxon>
    </lineage>
</organism>
<dbReference type="EMBL" id="JBANRG010000003">
    <property type="protein sequence ID" value="KAK7468571.1"/>
    <property type="molecule type" value="Genomic_DNA"/>
</dbReference>
<comment type="caution">
    <text evidence="3">The sequence shown here is derived from an EMBL/GenBank/DDBJ whole genome shotgun (WGS) entry which is preliminary data.</text>
</comment>
<evidence type="ECO:0000313" key="4">
    <source>
        <dbReference type="Proteomes" id="UP001498398"/>
    </source>
</evidence>
<sequence length="82" mass="9545">MLLNRYLVLVALFVASAVSSPVPIDDVDVASRQMTGSKDWRRQMTGSKDWRRQMTGSKDWRRQMTGSKDWRREGEELVARED</sequence>
<protein>
    <submittedName>
        <fullName evidence="3">Uncharacterized protein</fullName>
    </submittedName>
</protein>
<keyword evidence="2" id="KW-0732">Signal</keyword>
<reference evidence="3 4" key="1">
    <citation type="submission" date="2024-01" db="EMBL/GenBank/DDBJ databases">
        <title>A draft genome for the cacao thread blight pathogen Marasmiellus scandens.</title>
        <authorList>
            <person name="Baruah I.K."/>
            <person name="Leung J."/>
            <person name="Bukari Y."/>
            <person name="Amoako-Attah I."/>
            <person name="Meinhardt L.W."/>
            <person name="Bailey B.A."/>
            <person name="Cohen S.P."/>
        </authorList>
    </citation>
    <scope>NUCLEOTIDE SEQUENCE [LARGE SCALE GENOMIC DNA]</scope>
    <source>
        <strain evidence="3 4">GH-19</strain>
    </source>
</reference>
<feature type="signal peptide" evidence="2">
    <location>
        <begin position="1"/>
        <end position="19"/>
    </location>
</feature>
<gene>
    <name evidence="3" type="ORF">VKT23_003075</name>
</gene>
<evidence type="ECO:0000256" key="2">
    <source>
        <dbReference type="SAM" id="SignalP"/>
    </source>
</evidence>
<feature type="chain" id="PRO_5046893607" evidence="2">
    <location>
        <begin position="20"/>
        <end position="82"/>
    </location>
</feature>